<comment type="caution">
    <text evidence="8">The sequence shown here is derived from an EMBL/GenBank/DDBJ whole genome shotgun (WGS) entry which is preliminary data.</text>
</comment>
<evidence type="ECO:0000313" key="7">
    <source>
        <dbReference type="EMBL" id="RWS02119.1"/>
    </source>
</evidence>
<evidence type="ECO:0000259" key="6">
    <source>
        <dbReference type="PROSITE" id="PS50016"/>
    </source>
</evidence>
<organism evidence="8 10">
    <name type="scientific">Dinothrombium tinctorium</name>
    <dbReference type="NCBI Taxonomy" id="1965070"/>
    <lineage>
        <taxon>Eukaryota</taxon>
        <taxon>Metazoa</taxon>
        <taxon>Ecdysozoa</taxon>
        <taxon>Arthropoda</taxon>
        <taxon>Chelicerata</taxon>
        <taxon>Arachnida</taxon>
        <taxon>Acari</taxon>
        <taxon>Acariformes</taxon>
        <taxon>Trombidiformes</taxon>
        <taxon>Prostigmata</taxon>
        <taxon>Anystina</taxon>
        <taxon>Parasitengona</taxon>
        <taxon>Trombidioidea</taxon>
        <taxon>Trombidiidae</taxon>
        <taxon>Dinothrombium</taxon>
    </lineage>
</organism>
<dbReference type="Proteomes" id="UP000285301">
    <property type="component" value="Unassembled WGS sequence"/>
</dbReference>
<dbReference type="OrthoDB" id="4080456at2759"/>
<keyword evidence="1" id="KW-0479">Metal-binding</keyword>
<evidence type="ECO:0000313" key="9">
    <source>
        <dbReference type="EMBL" id="RWS11417.1"/>
    </source>
</evidence>
<dbReference type="InterPro" id="IPR001965">
    <property type="entry name" value="Znf_PHD"/>
</dbReference>
<evidence type="ECO:0000313" key="10">
    <source>
        <dbReference type="Proteomes" id="UP000285301"/>
    </source>
</evidence>
<name>A0A3S3S4K7_9ACAR</name>
<evidence type="ECO:0000256" key="1">
    <source>
        <dbReference type="ARBA" id="ARBA00022723"/>
    </source>
</evidence>
<reference evidence="8" key="2">
    <citation type="submission" date="2018-11" db="EMBL/GenBank/DDBJ databases">
        <title>Trombidioid mite genomics.</title>
        <authorList>
            <person name="Dong X."/>
        </authorList>
    </citation>
    <scope>NUCLEOTIDE SEQUENCE</scope>
    <source>
        <strain evidence="8">UoL-WK</strain>
    </source>
</reference>
<proteinExistence type="predicted"/>
<dbReference type="PROSITE" id="PS50016">
    <property type="entry name" value="ZF_PHD_2"/>
    <property type="match status" value="1"/>
</dbReference>
<evidence type="ECO:0000313" key="8">
    <source>
        <dbReference type="EMBL" id="RWS09035.1"/>
    </source>
</evidence>
<evidence type="ECO:0000256" key="4">
    <source>
        <dbReference type="PROSITE-ProRule" id="PRU00146"/>
    </source>
</evidence>
<dbReference type="InterPro" id="IPR019787">
    <property type="entry name" value="Znf_PHD-finger"/>
</dbReference>
<evidence type="ECO:0000256" key="5">
    <source>
        <dbReference type="SAM" id="MobiDB-lite"/>
    </source>
</evidence>
<dbReference type="EMBL" id="NCKU01002677">
    <property type="protein sequence ID" value="RWS09035.1"/>
    <property type="molecule type" value="Genomic_DNA"/>
</dbReference>
<feature type="domain" description="PHD-type" evidence="6">
    <location>
        <begin position="41"/>
        <end position="95"/>
    </location>
</feature>
<dbReference type="STRING" id="1965070.A0A3S3S4K7"/>
<dbReference type="EMBL" id="NCKU01008132">
    <property type="protein sequence ID" value="RWS02119.1"/>
    <property type="molecule type" value="Genomic_DNA"/>
</dbReference>
<evidence type="ECO:0000256" key="2">
    <source>
        <dbReference type="ARBA" id="ARBA00022771"/>
    </source>
</evidence>
<reference evidence="8 10" key="1">
    <citation type="journal article" date="2018" name="Gigascience">
        <title>Genomes of trombidid mites reveal novel predicted allergens and laterally-transferred genes associated with secondary metabolism.</title>
        <authorList>
            <person name="Dong X."/>
            <person name="Chaisiri K."/>
            <person name="Xia D."/>
            <person name="Armstrong S.D."/>
            <person name="Fang Y."/>
            <person name="Donnelly M.J."/>
            <person name="Kadowaki T."/>
            <person name="McGarry J.W."/>
            <person name="Darby A.C."/>
            <person name="Makepeace B.L."/>
        </authorList>
    </citation>
    <scope>NUCLEOTIDE SEQUENCE [LARGE SCALE GENOMIC DNA]</scope>
    <source>
        <strain evidence="8">UoL-WK</strain>
    </source>
</reference>
<dbReference type="SUPFAM" id="SSF57903">
    <property type="entry name" value="FYVE/PHD zinc finger"/>
    <property type="match status" value="1"/>
</dbReference>
<dbReference type="InterPro" id="IPR011011">
    <property type="entry name" value="Znf_FYVE_PHD"/>
</dbReference>
<dbReference type="InterPro" id="IPR019786">
    <property type="entry name" value="Zinc_finger_PHD-type_CS"/>
</dbReference>
<keyword evidence="2 4" id="KW-0863">Zinc-finger</keyword>
<dbReference type="GO" id="GO:0008270">
    <property type="term" value="F:zinc ion binding"/>
    <property type="evidence" value="ECO:0007669"/>
    <property type="project" value="UniProtKB-KW"/>
</dbReference>
<feature type="region of interest" description="Disordered" evidence="5">
    <location>
        <begin position="197"/>
        <end position="223"/>
    </location>
</feature>
<sequence length="427" mass="49496">MSEHKKSSDRLPPSNTSTNKTFAYDLHSLHWDDEHCTNEENKYCYCGKEGNYYSQMLQCDVCKQWFHEQCIDCLNAPLLQGDHFYIFKCAICNNGKEIAKRILMKWSDLLLLVLYNLTKSHSKAFFDIRSEIIPFIRSNGERFQVTDDLCAIEEEKLFETVNETLRIFKRKFISKRLKSKQVVWALKRKPSDTSFPIFGRSFSKNDSNEQIPEKSDHNSLNDSQLKSISTLTKSSELSINSVNIELYSEKSSWSNENFQSADKQLELMNDQMKVNEKSSSEIENNSGICNKTESALKVKRRKLRQSKSNVSGSYFEGIASSLNESIPIKDNFETNNDSSCDPVAANYSNQIKQPKASNKRKFYGINNKLKSPLKNKSQRKFSQNEGKDFVIDEKLENDSKLYFEKCKILGRRVTKTGRVEYLLQWEK</sequence>
<protein>
    <submittedName>
        <fullName evidence="8">Metal-response element-binding transcription factor 2-like protein</fullName>
    </submittedName>
</protein>
<dbReference type="EMBL" id="NCKU01001715">
    <property type="protein sequence ID" value="RWS11417.1"/>
    <property type="molecule type" value="Genomic_DNA"/>
</dbReference>
<dbReference type="AlphaFoldDB" id="A0A3S3S4K7"/>
<dbReference type="PROSITE" id="PS01359">
    <property type="entry name" value="ZF_PHD_1"/>
    <property type="match status" value="1"/>
</dbReference>
<dbReference type="SMART" id="SM00249">
    <property type="entry name" value="PHD"/>
    <property type="match status" value="1"/>
</dbReference>
<keyword evidence="3" id="KW-0862">Zinc</keyword>
<gene>
    <name evidence="7" type="ORF">B4U79_16647</name>
    <name evidence="9" type="ORF">B4U79_17528</name>
    <name evidence="8" type="ORF">B4U79_17729</name>
</gene>
<evidence type="ECO:0000256" key="3">
    <source>
        <dbReference type="ARBA" id="ARBA00022833"/>
    </source>
</evidence>
<dbReference type="Gene3D" id="3.90.980.20">
    <property type="match status" value="1"/>
</dbReference>
<accession>A0A3S3S4K7</accession>
<keyword evidence="10" id="KW-1185">Reference proteome</keyword>